<keyword evidence="2" id="KW-1185">Reference proteome</keyword>
<accession>A0ABQ2GX88</accession>
<gene>
    <name evidence="1" type="ORF">GCM10009425_27810</name>
</gene>
<evidence type="ECO:0000313" key="2">
    <source>
        <dbReference type="Proteomes" id="UP000616499"/>
    </source>
</evidence>
<dbReference type="Proteomes" id="UP000616499">
    <property type="component" value="Unassembled WGS sequence"/>
</dbReference>
<sequence>MLGERWEAIVRSSITRRTFLHHEKRLYLKGGDSCWLKREETICEAKACASRQKMASVKVGTIPEARTCLLKHNPASQKVEFRFGAKSVRRIEATAS</sequence>
<proteinExistence type="predicted"/>
<dbReference type="EMBL" id="BMNW01000005">
    <property type="protein sequence ID" value="GGM15323.1"/>
    <property type="molecule type" value="Genomic_DNA"/>
</dbReference>
<reference evidence="2" key="1">
    <citation type="journal article" date="2019" name="Int. J. Syst. Evol. Microbiol.">
        <title>The Global Catalogue of Microorganisms (GCM) 10K type strain sequencing project: providing services to taxonomists for standard genome sequencing and annotation.</title>
        <authorList>
            <consortium name="The Broad Institute Genomics Platform"/>
            <consortium name="The Broad Institute Genome Sequencing Center for Infectious Disease"/>
            <person name="Wu L."/>
            <person name="Ma J."/>
        </authorList>
    </citation>
    <scope>NUCLEOTIDE SEQUENCE [LARGE SCALE GENOMIC DNA]</scope>
    <source>
        <strain evidence="2">JCM 13501</strain>
    </source>
</reference>
<organism evidence="1 2">
    <name type="scientific">Pseudomonas asuensis</name>
    <dbReference type="NCBI Taxonomy" id="1825787"/>
    <lineage>
        <taxon>Bacteria</taxon>
        <taxon>Pseudomonadati</taxon>
        <taxon>Pseudomonadota</taxon>
        <taxon>Gammaproteobacteria</taxon>
        <taxon>Pseudomonadales</taxon>
        <taxon>Pseudomonadaceae</taxon>
        <taxon>Pseudomonas</taxon>
    </lineage>
</organism>
<comment type="caution">
    <text evidence="1">The sequence shown here is derived from an EMBL/GenBank/DDBJ whole genome shotgun (WGS) entry which is preliminary data.</text>
</comment>
<name>A0ABQ2GX88_9PSED</name>
<evidence type="ECO:0000313" key="1">
    <source>
        <dbReference type="EMBL" id="GGM15323.1"/>
    </source>
</evidence>
<protein>
    <submittedName>
        <fullName evidence="1">Uncharacterized protein</fullName>
    </submittedName>
</protein>